<evidence type="ECO:0000256" key="1">
    <source>
        <dbReference type="SAM" id="MobiDB-lite"/>
    </source>
</evidence>
<reference evidence="4" key="1">
    <citation type="submission" date="2016-06" db="UniProtKB">
        <authorList>
            <consortium name="WormBaseParasite"/>
        </authorList>
    </citation>
    <scope>IDENTIFICATION</scope>
</reference>
<feature type="compositionally biased region" description="Low complexity" evidence="1">
    <location>
        <begin position="95"/>
        <end position="109"/>
    </location>
</feature>
<sequence length="190" mass="21387">MAVSCPRICRRCLSSDQLVICALCMIRALLANDILFCNVTNVQNLTSRRLAIEGQLYGSEAVRGDVVRHPLFYRSARSLWNTEAQSFCKILELPPSSSSTASSSSSPPSQRDVPRSAVFAVDRRWLTILKLDKKCSSLSSDFGCFSVDKWIEKFHSLTRLSLLVLHYDGDERCINHSKLLTSLRGKLRFL</sequence>
<dbReference type="WBParaSite" id="SBAD_0001273601-mRNA-1">
    <property type="protein sequence ID" value="SBAD_0001273601-mRNA-1"/>
    <property type="gene ID" value="SBAD_0001273601"/>
</dbReference>
<accession>A0A183J8Y2</accession>
<organism evidence="4">
    <name type="scientific">Soboliphyme baturini</name>
    <dbReference type="NCBI Taxonomy" id="241478"/>
    <lineage>
        <taxon>Eukaryota</taxon>
        <taxon>Metazoa</taxon>
        <taxon>Ecdysozoa</taxon>
        <taxon>Nematoda</taxon>
        <taxon>Enoplea</taxon>
        <taxon>Dorylaimia</taxon>
        <taxon>Dioctophymatida</taxon>
        <taxon>Dioctophymatoidea</taxon>
        <taxon>Soboliphymatidae</taxon>
        <taxon>Soboliphyme</taxon>
    </lineage>
</organism>
<evidence type="ECO:0000313" key="3">
    <source>
        <dbReference type="Proteomes" id="UP000270296"/>
    </source>
</evidence>
<dbReference type="Proteomes" id="UP000270296">
    <property type="component" value="Unassembled WGS sequence"/>
</dbReference>
<evidence type="ECO:0000313" key="2">
    <source>
        <dbReference type="EMBL" id="VDP47392.1"/>
    </source>
</evidence>
<dbReference type="AlphaFoldDB" id="A0A183J8Y2"/>
<name>A0A183J8Y2_9BILA</name>
<keyword evidence="3" id="KW-1185">Reference proteome</keyword>
<reference evidence="2 3" key="2">
    <citation type="submission" date="2018-11" db="EMBL/GenBank/DDBJ databases">
        <authorList>
            <consortium name="Pathogen Informatics"/>
        </authorList>
    </citation>
    <scope>NUCLEOTIDE SEQUENCE [LARGE SCALE GENOMIC DNA]</scope>
</reference>
<gene>
    <name evidence="2" type="ORF">SBAD_LOCUS12330</name>
</gene>
<feature type="region of interest" description="Disordered" evidence="1">
    <location>
        <begin position="95"/>
        <end position="115"/>
    </location>
</feature>
<protein>
    <submittedName>
        <fullName evidence="2 4">Uncharacterized protein</fullName>
    </submittedName>
</protein>
<proteinExistence type="predicted"/>
<dbReference type="EMBL" id="UZAM01017486">
    <property type="protein sequence ID" value="VDP47392.1"/>
    <property type="molecule type" value="Genomic_DNA"/>
</dbReference>
<evidence type="ECO:0000313" key="4">
    <source>
        <dbReference type="WBParaSite" id="SBAD_0001273601-mRNA-1"/>
    </source>
</evidence>